<proteinExistence type="predicted"/>
<dbReference type="RefSeq" id="WP_264733012.1">
    <property type="nucleotide sequence ID" value="NZ_JAPDNR010000001.1"/>
</dbReference>
<dbReference type="Proteomes" id="UP001207742">
    <property type="component" value="Unassembled WGS sequence"/>
</dbReference>
<protein>
    <submittedName>
        <fullName evidence="1">Uncharacterized protein</fullName>
    </submittedName>
</protein>
<evidence type="ECO:0000313" key="2">
    <source>
        <dbReference type="Proteomes" id="UP001207742"/>
    </source>
</evidence>
<sequence length="87" mass="9120">MKKIKIAIFAISTLIGISSITKVDGSSKVNITFRTIGGGPSGLPVNPTLSQIATFKQVHCYDAVQVCAYAFTDGNATPSADLKGIFL</sequence>
<gene>
    <name evidence="1" type="ORF">OL497_20000</name>
</gene>
<comment type="caution">
    <text evidence="1">The sequence shown here is derived from an EMBL/GenBank/DDBJ whole genome shotgun (WGS) entry which is preliminary data.</text>
</comment>
<name>A0ABT3IQG5_9BACT</name>
<evidence type="ECO:0000313" key="1">
    <source>
        <dbReference type="EMBL" id="MCW3486196.1"/>
    </source>
</evidence>
<organism evidence="1 2">
    <name type="scientific">Chitinophaga nivalis</name>
    <dbReference type="NCBI Taxonomy" id="2991709"/>
    <lineage>
        <taxon>Bacteria</taxon>
        <taxon>Pseudomonadati</taxon>
        <taxon>Bacteroidota</taxon>
        <taxon>Chitinophagia</taxon>
        <taxon>Chitinophagales</taxon>
        <taxon>Chitinophagaceae</taxon>
        <taxon>Chitinophaga</taxon>
    </lineage>
</organism>
<dbReference type="EMBL" id="JAPDNS010000002">
    <property type="protein sequence ID" value="MCW3486196.1"/>
    <property type="molecule type" value="Genomic_DNA"/>
</dbReference>
<keyword evidence="2" id="KW-1185">Reference proteome</keyword>
<accession>A0ABT3IQG5</accession>
<reference evidence="1 2" key="1">
    <citation type="submission" date="2022-10" db="EMBL/GenBank/DDBJ databases">
        <title>Chitinophaga nivalis PC15 sp. nov., isolated from Pyeongchang county, South Korea.</title>
        <authorList>
            <person name="Trinh H.N."/>
        </authorList>
    </citation>
    <scope>NUCLEOTIDE SEQUENCE [LARGE SCALE GENOMIC DNA]</scope>
    <source>
        <strain evidence="1 2">PC14</strain>
    </source>
</reference>